<dbReference type="EMBL" id="MN739753">
    <property type="protein sequence ID" value="QHT25023.1"/>
    <property type="molecule type" value="Genomic_DNA"/>
</dbReference>
<name>A0A6C0E9G5_9ZZZZ</name>
<accession>A0A6C0E9G5</accession>
<organism evidence="1">
    <name type="scientific">viral metagenome</name>
    <dbReference type="NCBI Taxonomy" id="1070528"/>
    <lineage>
        <taxon>unclassified sequences</taxon>
        <taxon>metagenomes</taxon>
        <taxon>organismal metagenomes</taxon>
    </lineage>
</organism>
<reference evidence="1" key="1">
    <citation type="journal article" date="2020" name="Nature">
        <title>Giant virus diversity and host interactions through global metagenomics.</title>
        <authorList>
            <person name="Schulz F."/>
            <person name="Roux S."/>
            <person name="Paez-Espino D."/>
            <person name="Jungbluth S."/>
            <person name="Walsh D.A."/>
            <person name="Denef V.J."/>
            <person name="McMahon K.D."/>
            <person name="Konstantinidis K.T."/>
            <person name="Eloe-Fadrosh E.A."/>
            <person name="Kyrpides N.C."/>
            <person name="Woyke T."/>
        </authorList>
    </citation>
    <scope>NUCLEOTIDE SEQUENCE</scope>
    <source>
        <strain evidence="1">GVMAG-M-3300023179-150</strain>
    </source>
</reference>
<dbReference type="AlphaFoldDB" id="A0A6C0E9G5"/>
<evidence type="ECO:0000313" key="1">
    <source>
        <dbReference type="EMBL" id="QHT25023.1"/>
    </source>
</evidence>
<sequence length="77" mass="9373">MYSASTLKKLPDIILTTDLVVKSALKDLYNQNKLDKLFIQQKMKDWYDDATSQSYVGIINWYIWRHWREYQKEIKKI</sequence>
<protein>
    <submittedName>
        <fullName evidence="1">Uncharacterized protein</fullName>
    </submittedName>
</protein>
<proteinExistence type="predicted"/>